<feature type="compositionally biased region" description="Basic residues" evidence="1">
    <location>
        <begin position="468"/>
        <end position="478"/>
    </location>
</feature>
<feature type="compositionally biased region" description="Basic and acidic residues" evidence="1">
    <location>
        <begin position="335"/>
        <end position="360"/>
    </location>
</feature>
<evidence type="ECO:0000313" key="2">
    <source>
        <dbReference type="EMBL" id="SMY27267.1"/>
    </source>
</evidence>
<dbReference type="Proteomes" id="UP000215453">
    <property type="component" value="Chromosome 8"/>
</dbReference>
<gene>
    <name evidence="2" type="ORF">ZT1A5_G8711</name>
</gene>
<feature type="compositionally biased region" description="Low complexity" evidence="1">
    <location>
        <begin position="439"/>
        <end position="450"/>
    </location>
</feature>
<dbReference type="EMBL" id="LT882683">
    <property type="protein sequence ID" value="SMY27267.1"/>
    <property type="molecule type" value="Genomic_DNA"/>
</dbReference>
<organism evidence="2 3">
    <name type="scientific">Zymoseptoria tritici ST99CH_1A5</name>
    <dbReference type="NCBI Taxonomy" id="1276529"/>
    <lineage>
        <taxon>Eukaryota</taxon>
        <taxon>Fungi</taxon>
        <taxon>Dikarya</taxon>
        <taxon>Ascomycota</taxon>
        <taxon>Pezizomycotina</taxon>
        <taxon>Dothideomycetes</taxon>
        <taxon>Dothideomycetidae</taxon>
        <taxon>Mycosphaerellales</taxon>
        <taxon>Mycosphaerellaceae</taxon>
        <taxon>Zymoseptoria</taxon>
    </lineage>
</organism>
<evidence type="ECO:0000256" key="1">
    <source>
        <dbReference type="SAM" id="MobiDB-lite"/>
    </source>
</evidence>
<proteinExistence type="predicted"/>
<accession>A0A1Y6LS99</accession>
<name>A0A1Y6LS99_ZYMTR</name>
<sequence length="478" mass="53219">MVSHAGREVLEVVQRNTGASYPTTADPFPAKFIDFLRTMKPELLAHPTFTEALICAVDRVPGHSKEAVSGALTLASGMVEILVAKNVKHIIWNDDARRRGSGGDKTTYKQQDVQEVPDKYHYLRDGPLPKGEYFASDNPDKNRNIVDAGQVIRASTIERLRGAQVLSVSSWSSYMPVTILTLCTSHVDDKITFGSPEYVSTPSGPALTKPYLELVLYVIGDVAYCRRITLKGSRGLDAVHKEQKSNYLAILPEVSGEDEAKWDGNEENAHTPTLFTRDMGSHAGSMLCLEETTVSLRSWITPQAGHFSEASLAKIREAVLKQAHVKQHMANFPPRMDRPQGKNVQRKGEFPRLKEEKDKMPNNALRDAPPLTQATPPPARWVNPRRSQRGGRQRGRGQQRQDASRPHVDFNHSATPDFSYGRSQYRDPEPIYNADTTYAPSRASQPPSSRLNTIATGSDIIDQEQPPHKRAKRTHSNS</sequence>
<feature type="region of interest" description="Disordered" evidence="1">
    <location>
        <begin position="330"/>
        <end position="478"/>
    </location>
</feature>
<feature type="compositionally biased region" description="Basic residues" evidence="1">
    <location>
        <begin position="386"/>
        <end position="397"/>
    </location>
</feature>
<reference evidence="2 3" key="1">
    <citation type="submission" date="2016-10" db="EMBL/GenBank/DDBJ databases">
        <authorList>
            <person name="Varghese N."/>
        </authorList>
    </citation>
    <scope>NUCLEOTIDE SEQUENCE [LARGE SCALE GENOMIC DNA]</scope>
</reference>
<dbReference type="AlphaFoldDB" id="A0A1Y6LS99"/>
<evidence type="ECO:0000313" key="3">
    <source>
        <dbReference type="Proteomes" id="UP000215453"/>
    </source>
</evidence>
<protein>
    <submittedName>
        <fullName evidence="2">Uncharacterized protein</fullName>
    </submittedName>
</protein>